<organism evidence="1 2">
    <name type="scientific">Mya arenaria</name>
    <name type="common">Soft-shell clam</name>
    <dbReference type="NCBI Taxonomy" id="6604"/>
    <lineage>
        <taxon>Eukaryota</taxon>
        <taxon>Metazoa</taxon>
        <taxon>Spiralia</taxon>
        <taxon>Lophotrochozoa</taxon>
        <taxon>Mollusca</taxon>
        <taxon>Bivalvia</taxon>
        <taxon>Autobranchia</taxon>
        <taxon>Heteroconchia</taxon>
        <taxon>Euheterodonta</taxon>
        <taxon>Imparidentia</taxon>
        <taxon>Neoheterodontei</taxon>
        <taxon>Myida</taxon>
        <taxon>Myoidea</taxon>
        <taxon>Myidae</taxon>
        <taxon>Mya</taxon>
    </lineage>
</organism>
<evidence type="ECO:0000313" key="2">
    <source>
        <dbReference type="Proteomes" id="UP001164746"/>
    </source>
</evidence>
<dbReference type="EMBL" id="CP111020">
    <property type="protein sequence ID" value="WAR14943.1"/>
    <property type="molecule type" value="Genomic_DNA"/>
</dbReference>
<name>A0ABY7EYD4_MYAAR</name>
<protein>
    <submittedName>
        <fullName evidence="1">Uncharacterized protein</fullName>
    </submittedName>
</protein>
<gene>
    <name evidence="1" type="ORF">MAR_005048</name>
</gene>
<accession>A0ABY7EYD4</accession>
<dbReference type="Proteomes" id="UP001164746">
    <property type="component" value="Chromosome 9"/>
</dbReference>
<sequence>MNFECMKIVCMAFSIVPAFCNGISSKDSQLVAKTIGTENEERPFIPRHASSTAGNIMSGHHVLKQLIIPEESSEEQFPYVDVTISHPTDDNSTYTENVAVSPDMTVIDAMIQATLSYRGRSGSDIDIPFNVMLDWDDADDCFVIKRALGKNSRRRAGWSLTVKNMFQKEIYTGRCIPYDGVILRPFSSVSITYQRNQTRMRQRASKDVIQI</sequence>
<reference evidence="1" key="1">
    <citation type="submission" date="2022-11" db="EMBL/GenBank/DDBJ databases">
        <title>Centuries of genome instability and evolution in soft-shell clam transmissible cancer (bioRxiv).</title>
        <authorList>
            <person name="Hart S.F.M."/>
            <person name="Yonemitsu M.A."/>
            <person name="Giersch R.M."/>
            <person name="Beal B.F."/>
            <person name="Arriagada G."/>
            <person name="Davis B.W."/>
            <person name="Ostrander E.A."/>
            <person name="Goff S.P."/>
            <person name="Metzger M.J."/>
        </authorList>
    </citation>
    <scope>NUCLEOTIDE SEQUENCE</scope>
    <source>
        <strain evidence="1">MELC-2E11</strain>
        <tissue evidence="1">Siphon/mantle</tissue>
    </source>
</reference>
<evidence type="ECO:0000313" key="1">
    <source>
        <dbReference type="EMBL" id="WAR14943.1"/>
    </source>
</evidence>
<proteinExistence type="predicted"/>
<keyword evidence="2" id="KW-1185">Reference proteome</keyword>